<dbReference type="Pfam" id="PF03349">
    <property type="entry name" value="Toluene_X"/>
    <property type="match status" value="1"/>
</dbReference>
<dbReference type="InterPro" id="IPR005017">
    <property type="entry name" value="OMPP1/FadL/TodX"/>
</dbReference>
<evidence type="ECO:0000256" key="4">
    <source>
        <dbReference type="ARBA" id="ARBA00022692"/>
    </source>
</evidence>
<evidence type="ECO:0000256" key="6">
    <source>
        <dbReference type="ARBA" id="ARBA00023136"/>
    </source>
</evidence>
<keyword evidence="3" id="KW-1134">Transmembrane beta strand</keyword>
<dbReference type="PANTHER" id="PTHR35093">
    <property type="entry name" value="OUTER MEMBRANE PROTEIN NMB0088-RELATED"/>
    <property type="match status" value="1"/>
</dbReference>
<evidence type="ECO:0000256" key="1">
    <source>
        <dbReference type="ARBA" id="ARBA00004571"/>
    </source>
</evidence>
<evidence type="ECO:0000256" key="2">
    <source>
        <dbReference type="ARBA" id="ARBA00008163"/>
    </source>
</evidence>
<sequence length="91" mass="10012">MTPTNDEDRSVRIPSDDRRIFSLGAGWSPTPDLTVDVAYSYLTERGTFVDQERSDLLASPATQGFPVGGASYSADYKNEAHGFGAQLTYRF</sequence>
<keyword evidence="5" id="KW-0732">Signal</keyword>
<dbReference type="PANTHER" id="PTHR35093:SF8">
    <property type="entry name" value="OUTER MEMBRANE PROTEIN NMB0088-RELATED"/>
    <property type="match status" value="1"/>
</dbReference>
<dbReference type="EMBL" id="AP019416">
    <property type="protein sequence ID" value="BBI48231.1"/>
    <property type="molecule type" value="Genomic_DNA"/>
</dbReference>
<gene>
    <name evidence="8" type="ORF">HORIV_06520</name>
</gene>
<proteinExistence type="inferred from homology"/>
<keyword evidence="4" id="KW-0812">Transmembrane</keyword>
<evidence type="ECO:0000313" key="9">
    <source>
        <dbReference type="Proteomes" id="UP000289555"/>
    </source>
</evidence>
<keyword evidence="7" id="KW-0998">Cell outer membrane</keyword>
<organism evidence="8 9">
    <name type="scientific">Vreelandella olivaria</name>
    <dbReference type="NCBI Taxonomy" id="390919"/>
    <lineage>
        <taxon>Bacteria</taxon>
        <taxon>Pseudomonadati</taxon>
        <taxon>Pseudomonadota</taxon>
        <taxon>Gammaproteobacteria</taxon>
        <taxon>Oceanospirillales</taxon>
        <taxon>Halomonadaceae</taxon>
        <taxon>Vreelandella</taxon>
    </lineage>
</organism>
<evidence type="ECO:0000313" key="8">
    <source>
        <dbReference type="EMBL" id="BBI48231.1"/>
    </source>
</evidence>
<comment type="subcellular location">
    <subcellularLocation>
        <location evidence="1">Cell outer membrane</location>
        <topology evidence="1">Multi-pass membrane protein</topology>
    </subcellularLocation>
</comment>
<dbReference type="Proteomes" id="UP000289555">
    <property type="component" value="Chromosome"/>
</dbReference>
<reference evidence="9" key="1">
    <citation type="journal article" date="2019" name="Microbiol. Resour. Announc.">
        <title>Complete Genome Sequence of Halomonas olivaria, a Moderately Halophilic Bacterium Isolated from Olive Processing Effluents, Obtained by Nanopore Sequencing.</title>
        <authorList>
            <person name="Nagata S."/>
            <person name="Ii K.M."/>
            <person name="Tsukimi T."/>
            <person name="Miura M.C."/>
            <person name="Galipon J."/>
            <person name="Arakawa K."/>
        </authorList>
    </citation>
    <scope>NUCLEOTIDE SEQUENCE [LARGE SCALE GENOMIC DNA]</scope>
    <source>
        <strain evidence="9">TYRC17</strain>
    </source>
</reference>
<keyword evidence="6" id="KW-0472">Membrane</keyword>
<evidence type="ECO:0000256" key="3">
    <source>
        <dbReference type="ARBA" id="ARBA00022452"/>
    </source>
</evidence>
<accession>A0ABM7GCY5</accession>
<dbReference type="SUPFAM" id="SSF56935">
    <property type="entry name" value="Porins"/>
    <property type="match status" value="1"/>
</dbReference>
<dbReference type="Gene3D" id="2.40.160.60">
    <property type="entry name" value="Outer membrane protein transport protein (OMPP1/FadL/TodX)"/>
    <property type="match status" value="1"/>
</dbReference>
<keyword evidence="9" id="KW-1185">Reference proteome</keyword>
<evidence type="ECO:0000256" key="5">
    <source>
        <dbReference type="ARBA" id="ARBA00022729"/>
    </source>
</evidence>
<name>A0ABM7GCY5_9GAMM</name>
<protein>
    <submittedName>
        <fullName evidence="8">Uncharacterized protein</fullName>
    </submittedName>
</protein>
<evidence type="ECO:0000256" key="7">
    <source>
        <dbReference type="ARBA" id="ARBA00023237"/>
    </source>
</evidence>
<comment type="similarity">
    <text evidence="2">Belongs to the OmpP1/FadL family.</text>
</comment>